<dbReference type="AlphaFoldDB" id="A0AAN9ICA2"/>
<proteinExistence type="predicted"/>
<protein>
    <submittedName>
        <fullName evidence="2">Uncharacterized protein</fullName>
    </submittedName>
</protein>
<sequence length="121" mass="13321">MIEEDAGHLEDWALCYGGGSSSTRTCGDSSLLEDEELDDIGASDEEVDQDLFPWSLLRMSRSWTSSQIVHESLIEEEREGSSSQAAPPPSVPSGDEICEEPIQQKALHEEGEDQEETIADH</sequence>
<evidence type="ECO:0000256" key="1">
    <source>
        <dbReference type="SAM" id="MobiDB-lite"/>
    </source>
</evidence>
<dbReference type="Proteomes" id="UP001372338">
    <property type="component" value="Unassembled WGS sequence"/>
</dbReference>
<evidence type="ECO:0000313" key="3">
    <source>
        <dbReference type="Proteomes" id="UP001372338"/>
    </source>
</evidence>
<accession>A0AAN9ICA2</accession>
<feature type="compositionally biased region" description="Acidic residues" evidence="1">
    <location>
        <begin position="110"/>
        <end position="121"/>
    </location>
</feature>
<organism evidence="2 3">
    <name type="scientific">Crotalaria pallida</name>
    <name type="common">Smooth rattlebox</name>
    <name type="synonym">Crotalaria striata</name>
    <dbReference type="NCBI Taxonomy" id="3830"/>
    <lineage>
        <taxon>Eukaryota</taxon>
        <taxon>Viridiplantae</taxon>
        <taxon>Streptophyta</taxon>
        <taxon>Embryophyta</taxon>
        <taxon>Tracheophyta</taxon>
        <taxon>Spermatophyta</taxon>
        <taxon>Magnoliopsida</taxon>
        <taxon>eudicotyledons</taxon>
        <taxon>Gunneridae</taxon>
        <taxon>Pentapetalae</taxon>
        <taxon>rosids</taxon>
        <taxon>fabids</taxon>
        <taxon>Fabales</taxon>
        <taxon>Fabaceae</taxon>
        <taxon>Papilionoideae</taxon>
        <taxon>50 kb inversion clade</taxon>
        <taxon>genistoids sensu lato</taxon>
        <taxon>core genistoids</taxon>
        <taxon>Crotalarieae</taxon>
        <taxon>Crotalaria</taxon>
    </lineage>
</organism>
<feature type="region of interest" description="Disordered" evidence="1">
    <location>
        <begin position="72"/>
        <end position="121"/>
    </location>
</feature>
<gene>
    <name evidence="2" type="ORF">RIF29_15066</name>
</gene>
<name>A0AAN9ICA2_CROPI</name>
<keyword evidence="3" id="KW-1185">Reference proteome</keyword>
<reference evidence="2 3" key="1">
    <citation type="submission" date="2024-01" db="EMBL/GenBank/DDBJ databases">
        <title>The genomes of 5 underutilized Papilionoideae crops provide insights into root nodulation and disease resistanc.</title>
        <authorList>
            <person name="Yuan L."/>
        </authorList>
    </citation>
    <scope>NUCLEOTIDE SEQUENCE [LARGE SCALE GENOMIC DNA]</scope>
    <source>
        <strain evidence="2">ZHUSHIDOU_FW_LH</strain>
        <tissue evidence="2">Leaf</tissue>
    </source>
</reference>
<comment type="caution">
    <text evidence="2">The sequence shown here is derived from an EMBL/GenBank/DDBJ whole genome shotgun (WGS) entry which is preliminary data.</text>
</comment>
<evidence type="ECO:0000313" key="2">
    <source>
        <dbReference type="EMBL" id="KAK7273997.1"/>
    </source>
</evidence>
<dbReference type="EMBL" id="JAYWIO010000003">
    <property type="protein sequence ID" value="KAK7273997.1"/>
    <property type="molecule type" value="Genomic_DNA"/>
</dbReference>